<reference evidence="1 2" key="1">
    <citation type="journal article" date="2024" name="IMA Fungus">
        <title>IMA Genome - F19 : A genome assembly and annotation guide to empower mycologists, including annotated draft genome sequences of Ceratocystis pirilliformis, Diaporthe australafricana, Fusarium ophioides, Paecilomyces lecythidis, and Sporothrix stenoceras.</title>
        <authorList>
            <person name="Aylward J."/>
            <person name="Wilson A.M."/>
            <person name="Visagie C.M."/>
            <person name="Spraker J."/>
            <person name="Barnes I."/>
            <person name="Buitendag C."/>
            <person name="Ceriani C."/>
            <person name="Del Mar Angel L."/>
            <person name="du Plessis D."/>
            <person name="Fuchs T."/>
            <person name="Gasser K."/>
            <person name="Kramer D."/>
            <person name="Li W."/>
            <person name="Munsamy K."/>
            <person name="Piso A."/>
            <person name="Price J.L."/>
            <person name="Sonnekus B."/>
            <person name="Thomas C."/>
            <person name="van der Nest A."/>
            <person name="van Dijk A."/>
            <person name="van Heerden A."/>
            <person name="van Vuuren N."/>
            <person name="Yilmaz N."/>
            <person name="Duong T.A."/>
            <person name="van der Merwe N.A."/>
            <person name="Wingfield M.J."/>
            <person name="Wingfield B.D."/>
        </authorList>
    </citation>
    <scope>NUCLEOTIDE SEQUENCE [LARGE SCALE GENOMIC DNA]</scope>
    <source>
        <strain evidence="1 2">CMW 18167</strain>
    </source>
</reference>
<keyword evidence="2" id="KW-1185">Reference proteome</keyword>
<proteinExistence type="predicted"/>
<evidence type="ECO:0008006" key="3">
    <source>
        <dbReference type="Google" id="ProtNLM"/>
    </source>
</evidence>
<accession>A0ABR3XSH0</accession>
<protein>
    <recommendedName>
        <fullName evidence="3">F-box domain-containing protein</fullName>
    </recommendedName>
</protein>
<sequence>MNKLIHYPDILLKVLELVDLDTLLSLYGTCVAIHNLIITYQATLTITVAQNTFPEEILRILERMNDDRKQQHKDGCVGNGDDDGAAPSRYSICWLRDLVPSFLAVVAVDRYRHMNDGACGSNYWRQGIAAADPLGDPLRARVANGFRILARLGCIAREMNIQESKSVISTEPQFILPKRTRTQRLRSIIRSRGKWDAAQETTARRQKAIEQKQLAYIDASVTPKQAADYQLMALYLEVAFYPLTLESWPQGEFSRKKRSGPGGTCASGWLTWLILREGISLLWQQWWVKRTDPDAPSLAERIERIFLQRNKEQVECERQSGMSVSQSLYRLSTDNSECWRQWLFQLCDVAYPAQRPERRFSLAAETEEEEEVLELESLTVNKIMDHVAFHVDKKPYMATGQKYYIDYTRLCSAAQRSLLL</sequence>
<dbReference type="Proteomes" id="UP001583193">
    <property type="component" value="Unassembled WGS sequence"/>
</dbReference>
<dbReference type="EMBL" id="JAVDPF010000012">
    <property type="protein sequence ID" value="KAL1878509.1"/>
    <property type="molecule type" value="Genomic_DNA"/>
</dbReference>
<evidence type="ECO:0000313" key="2">
    <source>
        <dbReference type="Proteomes" id="UP001583193"/>
    </source>
</evidence>
<organism evidence="1 2">
    <name type="scientific">Paecilomyces lecythidis</name>
    <dbReference type="NCBI Taxonomy" id="3004212"/>
    <lineage>
        <taxon>Eukaryota</taxon>
        <taxon>Fungi</taxon>
        <taxon>Dikarya</taxon>
        <taxon>Ascomycota</taxon>
        <taxon>Pezizomycotina</taxon>
        <taxon>Eurotiomycetes</taxon>
        <taxon>Eurotiomycetidae</taxon>
        <taxon>Eurotiales</taxon>
        <taxon>Thermoascaceae</taxon>
        <taxon>Paecilomyces</taxon>
    </lineage>
</organism>
<gene>
    <name evidence="1" type="ORF">Plec18167_004583</name>
</gene>
<name>A0ABR3XSH0_9EURO</name>
<evidence type="ECO:0000313" key="1">
    <source>
        <dbReference type="EMBL" id="KAL1878509.1"/>
    </source>
</evidence>
<comment type="caution">
    <text evidence="1">The sequence shown here is derived from an EMBL/GenBank/DDBJ whole genome shotgun (WGS) entry which is preliminary data.</text>
</comment>